<dbReference type="KEGG" id="prz:GZH47_26005"/>
<dbReference type="Proteomes" id="UP000479114">
    <property type="component" value="Chromosome"/>
</dbReference>
<dbReference type="InterPro" id="IPR025648">
    <property type="entry name" value="DUF4358"/>
</dbReference>
<evidence type="ECO:0000313" key="1">
    <source>
        <dbReference type="EMBL" id="QHW33909.1"/>
    </source>
</evidence>
<accession>A0A6C0P5X0</accession>
<reference evidence="1 2" key="1">
    <citation type="submission" date="2020-02" db="EMBL/GenBank/DDBJ databases">
        <title>Paenibacillus sp. nov., isolated from rhizosphere soil of tomato.</title>
        <authorList>
            <person name="Weon H.-Y."/>
            <person name="Lee S.A."/>
        </authorList>
    </citation>
    <scope>NUCLEOTIDE SEQUENCE [LARGE SCALE GENOMIC DNA]</scope>
    <source>
        <strain evidence="1 2">14171R-81</strain>
    </source>
</reference>
<dbReference type="RefSeq" id="WP_162643906.1">
    <property type="nucleotide sequence ID" value="NZ_CP048286.1"/>
</dbReference>
<gene>
    <name evidence="1" type="ORF">GZH47_26005</name>
</gene>
<sequence>MILRRGLSLALFRAFLLVTIIGFLSGCSDRPGNYASLTAADIGTRIQQSADFSKLKQGDTEKLLKLYHIDTGEVADFVLYTAASNVKADELAVIKLKDSAEMDSVMNHIRQRVEEQTIKFKDYRPQENYLIEKHVLKSKGPFILFAVSSDADRMEKAFDDTFK</sequence>
<organism evidence="1 2">
    <name type="scientific">Paenibacillus rhizovicinus</name>
    <dbReference type="NCBI Taxonomy" id="2704463"/>
    <lineage>
        <taxon>Bacteria</taxon>
        <taxon>Bacillati</taxon>
        <taxon>Bacillota</taxon>
        <taxon>Bacilli</taxon>
        <taxon>Bacillales</taxon>
        <taxon>Paenibacillaceae</taxon>
        <taxon>Paenibacillus</taxon>
    </lineage>
</organism>
<dbReference type="Pfam" id="PF14270">
    <property type="entry name" value="DUF4358"/>
    <property type="match status" value="1"/>
</dbReference>
<dbReference type="PROSITE" id="PS51257">
    <property type="entry name" value="PROKAR_LIPOPROTEIN"/>
    <property type="match status" value="1"/>
</dbReference>
<proteinExistence type="predicted"/>
<name>A0A6C0P5X0_9BACL</name>
<evidence type="ECO:0000313" key="2">
    <source>
        <dbReference type="Proteomes" id="UP000479114"/>
    </source>
</evidence>
<dbReference type="EMBL" id="CP048286">
    <property type="protein sequence ID" value="QHW33909.1"/>
    <property type="molecule type" value="Genomic_DNA"/>
</dbReference>
<protein>
    <submittedName>
        <fullName evidence="1">DUF4358 domain-containing protein</fullName>
    </submittedName>
</protein>
<dbReference type="AlphaFoldDB" id="A0A6C0P5X0"/>
<keyword evidence="2" id="KW-1185">Reference proteome</keyword>